<gene>
    <name evidence="1" type="ORF">DES41_106354</name>
</gene>
<dbReference type="Proteomes" id="UP000252884">
    <property type="component" value="Unassembled WGS sequence"/>
</dbReference>
<organism evidence="1 2">
    <name type="scientific">Pseudorhodoferax soli</name>
    <dbReference type="NCBI Taxonomy" id="545864"/>
    <lineage>
        <taxon>Bacteria</taxon>
        <taxon>Pseudomonadati</taxon>
        <taxon>Pseudomonadota</taxon>
        <taxon>Betaproteobacteria</taxon>
        <taxon>Burkholderiales</taxon>
        <taxon>Comamonadaceae</taxon>
    </lineage>
</organism>
<comment type="caution">
    <text evidence="1">The sequence shown here is derived from an EMBL/GenBank/DDBJ whole genome shotgun (WGS) entry which is preliminary data.</text>
</comment>
<name>A0A368XNC3_9BURK</name>
<protein>
    <submittedName>
        <fullName evidence="1">Uncharacterized protein</fullName>
    </submittedName>
</protein>
<evidence type="ECO:0000313" key="2">
    <source>
        <dbReference type="Proteomes" id="UP000252884"/>
    </source>
</evidence>
<proteinExistence type="predicted"/>
<dbReference type="AlphaFoldDB" id="A0A368XNC3"/>
<dbReference type="EMBL" id="QPJK01000006">
    <property type="protein sequence ID" value="RCW69480.1"/>
    <property type="molecule type" value="Genomic_DNA"/>
</dbReference>
<evidence type="ECO:0000313" key="1">
    <source>
        <dbReference type="EMBL" id="RCW69480.1"/>
    </source>
</evidence>
<accession>A0A368XNC3</accession>
<keyword evidence="2" id="KW-1185">Reference proteome</keyword>
<sequence length="80" mass="9494">MTLFKHSIHTGRYRIARQPRLYRGRRAAAWTKLEVAFSVPEPALSFWELADALEKGEWSPAEHPHTFLRYCIRQGWLERV</sequence>
<reference evidence="1 2" key="1">
    <citation type="submission" date="2018-07" db="EMBL/GenBank/DDBJ databases">
        <title>Genomic Encyclopedia of Type Strains, Phase IV (KMG-IV): sequencing the most valuable type-strain genomes for metagenomic binning, comparative biology and taxonomic classification.</title>
        <authorList>
            <person name="Goeker M."/>
        </authorList>
    </citation>
    <scope>NUCLEOTIDE SEQUENCE [LARGE SCALE GENOMIC DNA]</scope>
    <source>
        <strain evidence="1 2">DSM 21634</strain>
    </source>
</reference>